<dbReference type="InterPro" id="IPR028939">
    <property type="entry name" value="P5C_Rdtase_cat_N"/>
</dbReference>
<evidence type="ECO:0000256" key="1">
    <source>
        <dbReference type="ARBA" id="ARBA00005525"/>
    </source>
</evidence>
<dbReference type="OrthoDB" id="9805754at2"/>
<dbReference type="SUPFAM" id="SSF51735">
    <property type="entry name" value="NAD(P)-binding Rossmann-fold domains"/>
    <property type="match status" value="1"/>
</dbReference>
<dbReference type="AlphaFoldDB" id="A0A2U2C893"/>
<evidence type="ECO:0000313" key="4">
    <source>
        <dbReference type="Proteomes" id="UP000244940"/>
    </source>
</evidence>
<dbReference type="Proteomes" id="UP000244940">
    <property type="component" value="Unassembled WGS sequence"/>
</dbReference>
<dbReference type="GO" id="GO:0004735">
    <property type="term" value="F:pyrroline-5-carboxylate reductase activity"/>
    <property type="evidence" value="ECO:0007669"/>
    <property type="project" value="TreeGrafter"/>
</dbReference>
<reference evidence="3 4" key="1">
    <citation type="submission" date="2018-05" db="EMBL/GenBank/DDBJ databases">
        <title>Pararhodobacter marina sp. nov., isolated from deep-sea water of the Indian Ocean.</title>
        <authorList>
            <person name="Lai Q.Sr."/>
            <person name="Liu X."/>
            <person name="Shao Z."/>
        </authorList>
    </citation>
    <scope>NUCLEOTIDE SEQUENCE [LARGE SCALE GENOMIC DNA]</scope>
    <source>
        <strain evidence="3 4">CIC4N-9</strain>
    </source>
</reference>
<organism evidence="3 4">
    <name type="scientific">Pararhodobacter marinus</name>
    <dbReference type="NCBI Taxonomy" id="2184063"/>
    <lineage>
        <taxon>Bacteria</taxon>
        <taxon>Pseudomonadati</taxon>
        <taxon>Pseudomonadota</taxon>
        <taxon>Alphaproteobacteria</taxon>
        <taxon>Rhodobacterales</taxon>
        <taxon>Paracoccaceae</taxon>
        <taxon>Pararhodobacter</taxon>
    </lineage>
</organism>
<evidence type="ECO:0000313" key="3">
    <source>
        <dbReference type="EMBL" id="PWE28083.1"/>
    </source>
</evidence>
<name>A0A2U2C893_9RHOB</name>
<dbReference type="InterPro" id="IPR036291">
    <property type="entry name" value="NAD(P)-bd_dom_sf"/>
</dbReference>
<dbReference type="Gene3D" id="3.40.50.720">
    <property type="entry name" value="NAD(P)-binding Rossmann-like Domain"/>
    <property type="match status" value="1"/>
</dbReference>
<dbReference type="Pfam" id="PF03807">
    <property type="entry name" value="F420_oxidored"/>
    <property type="match status" value="1"/>
</dbReference>
<protein>
    <submittedName>
        <fullName evidence="3">Pyrroline-5-carboxylate reductase</fullName>
    </submittedName>
</protein>
<accession>A0A2U2C893</accession>
<gene>
    <name evidence="3" type="ORF">C4N9_14185</name>
</gene>
<proteinExistence type="inferred from homology"/>
<sequence length="247" mass="24931">MRLGFVGTGTIASAVVRGLAREGHAITVSERGARHSAALAAEIPDLAVAGNQGVVDASDVVFLGLLPEAAPEILSGLRFRPGQRVISFMAGVDLAEVAALCAPAGASALMLPFPGIAQGGSPILAMGDTDLVALIFGSTNTVFTVPDAAQMQTYLSAQAVLSPAVAMVGAAAEWMAARGVDAGTGEAFLRLLVGSSLQSSACAPMIAALNTPGGYNQRLRVHMEHAGTPEALKAGLDKLAGEKSEGN</sequence>
<dbReference type="PANTHER" id="PTHR11645:SF13">
    <property type="entry name" value="PYRROLINE-5-CARBOXYLATE REDUCTASE CATALYTIC N-TERMINAL DOMAIN-CONTAINING PROTEIN"/>
    <property type="match status" value="1"/>
</dbReference>
<dbReference type="PANTHER" id="PTHR11645">
    <property type="entry name" value="PYRROLINE-5-CARBOXYLATE REDUCTASE"/>
    <property type="match status" value="1"/>
</dbReference>
<keyword evidence="4" id="KW-1185">Reference proteome</keyword>
<dbReference type="EMBL" id="QEYD01000008">
    <property type="protein sequence ID" value="PWE28083.1"/>
    <property type="molecule type" value="Genomic_DNA"/>
</dbReference>
<feature type="domain" description="Pyrroline-5-carboxylate reductase catalytic N-terminal" evidence="2">
    <location>
        <begin position="2"/>
        <end position="91"/>
    </location>
</feature>
<dbReference type="GO" id="GO:0055129">
    <property type="term" value="P:L-proline biosynthetic process"/>
    <property type="evidence" value="ECO:0007669"/>
    <property type="project" value="TreeGrafter"/>
</dbReference>
<comment type="caution">
    <text evidence="3">The sequence shown here is derived from an EMBL/GenBank/DDBJ whole genome shotgun (WGS) entry which is preliminary data.</text>
</comment>
<comment type="similarity">
    <text evidence="1">Belongs to the pyrroline-5-carboxylate reductase family.</text>
</comment>
<evidence type="ECO:0000259" key="2">
    <source>
        <dbReference type="Pfam" id="PF03807"/>
    </source>
</evidence>